<reference evidence="1" key="1">
    <citation type="submission" date="2020-02" db="EMBL/GenBank/DDBJ databases">
        <authorList>
            <person name="Meier V. D."/>
        </authorList>
    </citation>
    <scope>NUCLEOTIDE SEQUENCE</scope>
    <source>
        <strain evidence="1">AVDCRST_MAG01</strain>
    </source>
</reference>
<gene>
    <name evidence="1" type="ORF">AVDCRST_MAG01-01-3579</name>
</gene>
<accession>A0A6J4QFN7</accession>
<proteinExistence type="predicted"/>
<protein>
    <submittedName>
        <fullName evidence="1">Uncharacterized protein</fullName>
    </submittedName>
</protein>
<dbReference type="EMBL" id="CADCUW010000467">
    <property type="protein sequence ID" value="CAA9440485.1"/>
    <property type="molecule type" value="Genomic_DNA"/>
</dbReference>
<dbReference type="AlphaFoldDB" id="A0A6J4QFN7"/>
<sequence length="70" mass="7572">MIEVIETMTHETNHDATAALHALLDGAEGCGPAARSARLAQDDELADFLCRAQEEIVGEARRLLAQRVAE</sequence>
<organism evidence="1">
    <name type="scientific">uncultured Rubrobacteraceae bacterium</name>
    <dbReference type="NCBI Taxonomy" id="349277"/>
    <lineage>
        <taxon>Bacteria</taxon>
        <taxon>Bacillati</taxon>
        <taxon>Actinomycetota</taxon>
        <taxon>Rubrobacteria</taxon>
        <taxon>Rubrobacterales</taxon>
        <taxon>Rubrobacteraceae</taxon>
        <taxon>environmental samples</taxon>
    </lineage>
</organism>
<name>A0A6J4QFN7_9ACTN</name>
<evidence type="ECO:0000313" key="1">
    <source>
        <dbReference type="EMBL" id="CAA9440485.1"/>
    </source>
</evidence>